<organism evidence="2">
    <name type="scientific">Dulem virus 260</name>
    <dbReference type="NCBI Taxonomy" id="3145737"/>
    <lineage>
        <taxon>Viruses</taxon>
        <taxon>Monodnaviria</taxon>
        <taxon>Sangervirae</taxon>
        <taxon>Phixviricota</taxon>
        <taxon>Malgrandaviricetes</taxon>
        <taxon>Petitvirales</taxon>
        <taxon>Microviridae</taxon>
        <taxon>Microvirus</taxon>
    </lineage>
</organism>
<sequence length="335" mass="36143">MDVGNLIGGVASGINALSSLAGSRDSKNIEAAKDMQRFNDAQQRAMIQDSAVLQKNGMKRAGLSVASLNGGFTPANSPAASLPNLTSDAQMAESRTSAVSSLAGLLQNAPIAEAQKEALQSQRDLNKAQLPKIEEEKQSIANANQYFIESKDKMLATLDADLQQKIASKDLTDAQKDKAKEELNQIKAEINQITFNMQNTAALTASQLAKNRQEISESLSRTSLNKALKSEAASRTLLNNLNAKFVRLGIGGNDAVSTLLRVASTSPELFDKLKSSFAEMVNKVNPLAVGATTQLMNGIDELSKFLQDKSNKFFDGIYNGHYEMVNGKMQWIGKK</sequence>
<evidence type="ECO:0000256" key="1">
    <source>
        <dbReference type="SAM" id="Coils"/>
    </source>
</evidence>
<evidence type="ECO:0000313" key="2">
    <source>
        <dbReference type="EMBL" id="XCD03156.1"/>
    </source>
</evidence>
<accession>A0AAU8AWD2</accession>
<feature type="coiled-coil region" evidence="1">
    <location>
        <begin position="169"/>
        <end position="196"/>
    </location>
</feature>
<protein>
    <submittedName>
        <fullName evidence="2">DNA pilot protein</fullName>
    </submittedName>
</protein>
<keyword evidence="1" id="KW-0175">Coiled coil</keyword>
<proteinExistence type="predicted"/>
<name>A0AAU8AWD2_9VIRU</name>
<reference evidence="2" key="1">
    <citation type="submission" date="2024-03" db="EMBL/GenBank/DDBJ databases">
        <title>Diverse circular DNA viruses in blood, oral, and fecal samples of captive lemurs.</title>
        <authorList>
            <person name="Paietta E.N."/>
            <person name="Kraberger S."/>
            <person name="Lund M.C."/>
            <person name="Custer J.M."/>
            <person name="Vargas K.M."/>
            <person name="Ehmke E.E."/>
            <person name="Yoder A.D."/>
            <person name="Varsani A."/>
        </authorList>
    </citation>
    <scope>NUCLEOTIDE SEQUENCE</scope>
    <source>
        <strain evidence="2">Duke_17_1569</strain>
    </source>
</reference>
<dbReference type="EMBL" id="PP511321">
    <property type="protein sequence ID" value="XCD03156.1"/>
    <property type="molecule type" value="Genomic_DNA"/>
</dbReference>